<reference evidence="1" key="2">
    <citation type="submission" date="2007-03" db="EMBL/GenBank/DDBJ databases">
        <authorList>
            <consortium name="The International Medicago Genome Annotation Group"/>
        </authorList>
    </citation>
    <scope>NUCLEOTIDE SEQUENCE</scope>
</reference>
<evidence type="ECO:0000313" key="4">
    <source>
        <dbReference type="Proteomes" id="UP000002051"/>
    </source>
</evidence>
<proteinExistence type="predicted"/>
<name>Q2HRR2_MEDTR</name>
<evidence type="ECO:0000313" key="3">
    <source>
        <dbReference type="EnsemblPlants" id="AES82356"/>
    </source>
</evidence>
<reference evidence="2 4" key="3">
    <citation type="journal article" date="2011" name="Nature">
        <title>The Medicago genome provides insight into the evolution of rhizobial symbioses.</title>
        <authorList>
            <person name="Young N.D."/>
            <person name="Debelle F."/>
            <person name="Oldroyd G.E."/>
            <person name="Geurts R."/>
            <person name="Cannon S.B."/>
            <person name="Udvardi M.K."/>
            <person name="Benedito V.A."/>
            <person name="Mayer K.F."/>
            <person name="Gouzy J."/>
            <person name="Schoof H."/>
            <person name="Van de Peer Y."/>
            <person name="Proost S."/>
            <person name="Cook D.R."/>
            <person name="Meyers B.C."/>
            <person name="Spannagl M."/>
            <person name="Cheung F."/>
            <person name="De Mita S."/>
            <person name="Krishnakumar V."/>
            <person name="Gundlach H."/>
            <person name="Zhou S."/>
            <person name="Mudge J."/>
            <person name="Bharti A.K."/>
            <person name="Murray J.D."/>
            <person name="Naoumkina M.A."/>
            <person name="Rosen B."/>
            <person name="Silverstein K.A."/>
            <person name="Tang H."/>
            <person name="Rombauts S."/>
            <person name="Zhao P.X."/>
            <person name="Zhou P."/>
            <person name="Barbe V."/>
            <person name="Bardou P."/>
            <person name="Bechner M."/>
            <person name="Bellec A."/>
            <person name="Berger A."/>
            <person name="Berges H."/>
            <person name="Bidwell S."/>
            <person name="Bisseling T."/>
            <person name="Choisne N."/>
            <person name="Couloux A."/>
            <person name="Denny R."/>
            <person name="Deshpande S."/>
            <person name="Dai X."/>
            <person name="Doyle J.J."/>
            <person name="Dudez A.M."/>
            <person name="Farmer A.D."/>
            <person name="Fouteau S."/>
            <person name="Franken C."/>
            <person name="Gibelin C."/>
            <person name="Gish J."/>
            <person name="Goldstein S."/>
            <person name="Gonzalez A.J."/>
            <person name="Green P.J."/>
            <person name="Hallab A."/>
            <person name="Hartog M."/>
            <person name="Hua A."/>
            <person name="Humphray S.J."/>
            <person name="Jeong D.H."/>
            <person name="Jing Y."/>
            <person name="Jocker A."/>
            <person name="Kenton S.M."/>
            <person name="Kim D.J."/>
            <person name="Klee K."/>
            <person name="Lai H."/>
            <person name="Lang C."/>
            <person name="Lin S."/>
            <person name="Macmil S.L."/>
            <person name="Magdelenat G."/>
            <person name="Matthews L."/>
            <person name="McCorrison J."/>
            <person name="Monaghan E.L."/>
            <person name="Mun J.H."/>
            <person name="Najar F.Z."/>
            <person name="Nicholson C."/>
            <person name="Noirot C."/>
            <person name="O'Bleness M."/>
            <person name="Paule C.R."/>
            <person name="Poulain J."/>
            <person name="Prion F."/>
            <person name="Qin B."/>
            <person name="Qu C."/>
            <person name="Retzel E.F."/>
            <person name="Riddle C."/>
            <person name="Sallet E."/>
            <person name="Samain S."/>
            <person name="Samson N."/>
            <person name="Sanders I."/>
            <person name="Saurat O."/>
            <person name="Scarpelli C."/>
            <person name="Schiex T."/>
            <person name="Segurens B."/>
            <person name="Severin A.J."/>
            <person name="Sherrier D.J."/>
            <person name="Shi R."/>
            <person name="Sims S."/>
            <person name="Singer S.R."/>
            <person name="Sinharoy S."/>
            <person name="Sterck L."/>
            <person name="Viollet A."/>
            <person name="Wang B.B."/>
            <person name="Wang K."/>
            <person name="Wang M."/>
            <person name="Wang X."/>
            <person name="Warfsmann J."/>
            <person name="Weissenbach J."/>
            <person name="White D.D."/>
            <person name="White J.D."/>
            <person name="Wiley G.B."/>
            <person name="Wincker P."/>
            <person name="Xing Y."/>
            <person name="Yang L."/>
            <person name="Yao Z."/>
            <person name="Ying F."/>
            <person name="Zhai J."/>
            <person name="Zhou L."/>
            <person name="Zuber A."/>
            <person name="Denarie J."/>
            <person name="Dixon R.A."/>
            <person name="May G.D."/>
            <person name="Schwartz D.C."/>
            <person name="Rogers J."/>
            <person name="Quetier F."/>
            <person name="Town C.D."/>
            <person name="Roe B.A."/>
        </authorList>
    </citation>
    <scope>NUCLEOTIDE SEQUENCE [LARGE SCALE GENOMIC DNA]</scope>
    <source>
        <strain evidence="2">A17</strain>
        <strain evidence="3 4">cv. Jemalong A17</strain>
    </source>
</reference>
<dbReference type="PaxDb" id="3880-AES82356"/>
<gene>
    <name evidence="2" type="ordered locus">MTR_7g111490</name>
    <name evidence="1" type="ORF">MtrDRAFT_AC157894g33v2</name>
</gene>
<evidence type="ECO:0000313" key="2">
    <source>
        <dbReference type="EMBL" id="AES82356.1"/>
    </source>
</evidence>
<dbReference type="EnsemblPlants" id="AES82356">
    <property type="protein sequence ID" value="AES82356"/>
    <property type="gene ID" value="MTR_7g111490"/>
</dbReference>
<reference evidence="2 4" key="4">
    <citation type="journal article" date="2014" name="BMC Genomics">
        <title>An improved genome release (version Mt4.0) for the model legume Medicago truncatula.</title>
        <authorList>
            <person name="Tang H."/>
            <person name="Krishnakumar V."/>
            <person name="Bidwell S."/>
            <person name="Rosen B."/>
            <person name="Chan A."/>
            <person name="Zhou S."/>
            <person name="Gentzbittel L."/>
            <person name="Childs K.L."/>
            <person name="Yandell M."/>
            <person name="Gundlach H."/>
            <person name="Mayer K.F."/>
            <person name="Schwartz D.C."/>
            <person name="Town C.D."/>
        </authorList>
    </citation>
    <scope>GENOME REANNOTATION</scope>
    <source>
        <strain evidence="3 4">cv. Jemalong A17</strain>
    </source>
</reference>
<dbReference type="HOGENOM" id="CLU_3071755_0_0_1"/>
<protein>
    <submittedName>
        <fullName evidence="1 3">Uncharacterized protein</fullName>
    </submittedName>
</protein>
<dbReference type="EMBL" id="CM001223">
    <property type="protein sequence ID" value="AES82356.1"/>
    <property type="molecule type" value="Genomic_DNA"/>
</dbReference>
<reference evidence="1" key="1">
    <citation type="submission" date="2005-04" db="EMBL/GenBank/DDBJ databases">
        <authorList>
            <person name="Town C.D."/>
        </authorList>
    </citation>
    <scope>NUCLEOTIDE SEQUENCE</scope>
</reference>
<keyword evidence="4" id="KW-1185">Reference proteome</keyword>
<accession>Q2HRR2</accession>
<reference evidence="3" key="5">
    <citation type="submission" date="2015-04" db="UniProtKB">
        <authorList>
            <consortium name="EnsemblPlants"/>
        </authorList>
    </citation>
    <scope>IDENTIFICATION</scope>
    <source>
        <strain evidence="3">cv. Jemalong A17</strain>
    </source>
</reference>
<dbReference type="AlphaFoldDB" id="Q2HRR2"/>
<evidence type="ECO:0000313" key="1">
    <source>
        <dbReference type="EMBL" id="ABD33211.1"/>
    </source>
</evidence>
<organism evidence="1">
    <name type="scientific">Medicago truncatula</name>
    <name type="common">Barrel medic</name>
    <name type="synonym">Medicago tribuloides</name>
    <dbReference type="NCBI Taxonomy" id="3880"/>
    <lineage>
        <taxon>Eukaryota</taxon>
        <taxon>Viridiplantae</taxon>
        <taxon>Streptophyta</taxon>
        <taxon>Embryophyta</taxon>
        <taxon>Tracheophyta</taxon>
        <taxon>Spermatophyta</taxon>
        <taxon>Magnoliopsida</taxon>
        <taxon>eudicotyledons</taxon>
        <taxon>Gunneridae</taxon>
        <taxon>Pentapetalae</taxon>
        <taxon>rosids</taxon>
        <taxon>fabids</taxon>
        <taxon>Fabales</taxon>
        <taxon>Fabaceae</taxon>
        <taxon>Papilionoideae</taxon>
        <taxon>50 kb inversion clade</taxon>
        <taxon>NPAAA clade</taxon>
        <taxon>Hologalegina</taxon>
        <taxon>IRL clade</taxon>
        <taxon>Trifolieae</taxon>
        <taxon>Medicago</taxon>
    </lineage>
</organism>
<sequence>MFWSTNDLTDNIVKCPTLRLDSGCSVVPEQQREGGNQPLCTVAAIMKKSVAPK</sequence>
<dbReference type="Proteomes" id="UP000002051">
    <property type="component" value="Unassembled WGS sequence"/>
</dbReference>
<dbReference type="EMBL" id="AC157894">
    <property type="protein sequence ID" value="ABD33211.1"/>
    <property type="molecule type" value="Genomic_DNA"/>
</dbReference>